<accession>A0ABV4A1Y7</accession>
<keyword evidence="1" id="KW-1133">Transmembrane helix</keyword>
<reference evidence="2 3" key="1">
    <citation type="submission" date="2024-03" db="EMBL/GenBank/DDBJ databases">
        <title>Role of Flies in the Dissemination of Carbapenem-Resistant Enterobacteriaceae (CRE): An Epidemiological and Genomic Study in China.</title>
        <authorList>
            <person name="Chen K."/>
            <person name="Zhang R."/>
            <person name="Chen S."/>
        </authorList>
    </citation>
    <scope>NUCLEOTIDE SEQUENCE [LARGE SCALE GENOMIC DNA]</scope>
    <source>
        <strain evidence="3">fly-313</strain>
    </source>
</reference>
<organism evidence="2 3">
    <name type="scientific">Pseudenterobacter timonensis</name>
    <dbReference type="NCBI Taxonomy" id="1755099"/>
    <lineage>
        <taxon>Bacteria</taxon>
        <taxon>Pseudomonadati</taxon>
        <taxon>Pseudomonadota</taxon>
        <taxon>Gammaproteobacteria</taxon>
        <taxon>Enterobacterales</taxon>
        <taxon>Enterobacteriaceae</taxon>
        <taxon>Pseudenterobacter</taxon>
    </lineage>
</organism>
<evidence type="ECO:0000256" key="1">
    <source>
        <dbReference type="SAM" id="Phobius"/>
    </source>
</evidence>
<dbReference type="Proteomes" id="UP001561463">
    <property type="component" value="Unassembled WGS sequence"/>
</dbReference>
<evidence type="ECO:0000313" key="2">
    <source>
        <dbReference type="EMBL" id="MEX9251441.1"/>
    </source>
</evidence>
<keyword evidence="1" id="KW-0812">Transmembrane</keyword>
<comment type="caution">
    <text evidence="2">The sequence shown here is derived from an EMBL/GenBank/DDBJ whole genome shotgun (WGS) entry which is preliminary data.</text>
</comment>
<feature type="transmembrane region" description="Helical" evidence="1">
    <location>
        <begin position="20"/>
        <end position="41"/>
    </location>
</feature>
<evidence type="ECO:0000313" key="3">
    <source>
        <dbReference type="Proteomes" id="UP001561463"/>
    </source>
</evidence>
<protein>
    <submittedName>
        <fullName evidence="2">KPN_01571 family protein</fullName>
    </submittedName>
</protein>
<keyword evidence="3" id="KW-1185">Reference proteome</keyword>
<proteinExistence type="predicted"/>
<sequence length="43" mass="5136">MNPYVWVVIALLAMDALRELMGMPSLFALINELLYWLLFWLHQ</sequence>
<dbReference type="EMBL" id="JBFZPZ010000001">
    <property type="protein sequence ID" value="MEX9251441.1"/>
    <property type="molecule type" value="Genomic_DNA"/>
</dbReference>
<dbReference type="NCBIfam" id="NF033695">
    <property type="entry name" value="trnsprt_adja_30"/>
    <property type="match status" value="1"/>
</dbReference>
<gene>
    <name evidence="2" type="ORF">AB7Z85_02775</name>
</gene>
<name>A0ABV4A1Y7_9ENTR</name>
<dbReference type="RefSeq" id="WP_222860382.1">
    <property type="nucleotide sequence ID" value="NZ_JBFZPZ010000001.1"/>
</dbReference>
<keyword evidence="1" id="KW-0472">Membrane</keyword>